<comment type="function">
    <text evidence="2">Catalyzes the dismutation of two molecules of 6,7-dimethyl-8-ribityllumazine, resulting in the formation of riboflavin and 5-amino-6-(D-ribitylamino)uracil.</text>
</comment>
<evidence type="ECO:0000256" key="10">
    <source>
        <dbReference type="NCBIfam" id="TIGR00187"/>
    </source>
</evidence>
<comment type="catalytic activity">
    <reaction evidence="1">
        <text>2 6,7-dimethyl-8-(1-D-ribityl)lumazine + H(+) = 5-amino-6-(D-ribitylamino)uracil + riboflavin</text>
        <dbReference type="Rhea" id="RHEA:20772"/>
        <dbReference type="ChEBI" id="CHEBI:15378"/>
        <dbReference type="ChEBI" id="CHEBI:15934"/>
        <dbReference type="ChEBI" id="CHEBI:57986"/>
        <dbReference type="ChEBI" id="CHEBI:58201"/>
        <dbReference type="EC" id="2.5.1.9"/>
    </reaction>
</comment>
<evidence type="ECO:0000256" key="11">
    <source>
        <dbReference type="PROSITE-ProRule" id="PRU00524"/>
    </source>
</evidence>
<dbReference type="PANTHER" id="PTHR21098">
    <property type="entry name" value="RIBOFLAVIN SYNTHASE ALPHA CHAIN"/>
    <property type="match status" value="1"/>
</dbReference>
<organism evidence="13 14">
    <name type="scientific">Coraliomargarita akajimensis (strain DSM 45221 / IAM 15411 / JCM 23193 / KCTC 12865 / 04OKA010-24)</name>
    <dbReference type="NCBI Taxonomy" id="583355"/>
    <lineage>
        <taxon>Bacteria</taxon>
        <taxon>Pseudomonadati</taxon>
        <taxon>Verrucomicrobiota</taxon>
        <taxon>Opitutia</taxon>
        <taxon>Puniceicoccales</taxon>
        <taxon>Coraliomargaritaceae</taxon>
        <taxon>Coraliomargarita</taxon>
    </lineage>
</organism>
<comment type="pathway">
    <text evidence="3">Cofactor biosynthesis; riboflavin biosynthesis; riboflavin from 2-hydroxy-3-oxobutyl phosphate and 5-amino-6-(D-ribitylamino)uracil: step 2/2.</text>
</comment>
<keyword evidence="8 13" id="KW-0808">Transferase</keyword>
<dbReference type="CDD" id="cd00402">
    <property type="entry name" value="Riboflavin_synthase_like"/>
    <property type="match status" value="1"/>
</dbReference>
<dbReference type="GO" id="GO:0009231">
    <property type="term" value="P:riboflavin biosynthetic process"/>
    <property type="evidence" value="ECO:0007669"/>
    <property type="project" value="UniProtKB-KW"/>
</dbReference>
<dbReference type="AlphaFoldDB" id="D5EK39"/>
<dbReference type="Gene3D" id="2.40.30.20">
    <property type="match status" value="2"/>
</dbReference>
<feature type="domain" description="Lumazine-binding" evidence="12">
    <location>
        <begin position="1"/>
        <end position="96"/>
    </location>
</feature>
<dbReference type="InterPro" id="IPR023366">
    <property type="entry name" value="ATP_synth_asu-like_sf"/>
</dbReference>
<dbReference type="PROSITE" id="PS51177">
    <property type="entry name" value="LUMAZINE_BIND"/>
    <property type="match status" value="2"/>
</dbReference>
<dbReference type="HOGENOM" id="CLU_034388_2_0_0"/>
<dbReference type="PANTHER" id="PTHR21098:SF0">
    <property type="entry name" value="RIBOFLAVIN SYNTHASE"/>
    <property type="match status" value="1"/>
</dbReference>
<dbReference type="OrthoDB" id="9788537at2"/>
<dbReference type="NCBIfam" id="NF006767">
    <property type="entry name" value="PRK09289.1"/>
    <property type="match status" value="1"/>
</dbReference>
<dbReference type="FunFam" id="2.40.30.20:FF:000004">
    <property type="entry name" value="Riboflavin synthase, alpha subunit"/>
    <property type="match status" value="1"/>
</dbReference>
<evidence type="ECO:0000259" key="12">
    <source>
        <dbReference type="PROSITE" id="PS51177"/>
    </source>
</evidence>
<protein>
    <recommendedName>
        <fullName evidence="6 10">Riboflavin synthase</fullName>
        <ecNumber evidence="5 10">2.5.1.9</ecNumber>
    </recommendedName>
</protein>
<dbReference type="STRING" id="583355.Caka_1769"/>
<evidence type="ECO:0000256" key="4">
    <source>
        <dbReference type="ARBA" id="ARBA00011233"/>
    </source>
</evidence>
<dbReference type="Pfam" id="PF00677">
    <property type="entry name" value="Lum_binding"/>
    <property type="match status" value="2"/>
</dbReference>
<dbReference type="InterPro" id="IPR001783">
    <property type="entry name" value="Lumazine-bd"/>
</dbReference>
<evidence type="ECO:0000256" key="7">
    <source>
        <dbReference type="ARBA" id="ARBA00022619"/>
    </source>
</evidence>
<dbReference type="SUPFAM" id="SSF63380">
    <property type="entry name" value="Riboflavin synthase domain-like"/>
    <property type="match status" value="2"/>
</dbReference>
<dbReference type="NCBIfam" id="TIGR00187">
    <property type="entry name" value="ribE"/>
    <property type="match status" value="1"/>
</dbReference>
<evidence type="ECO:0000256" key="2">
    <source>
        <dbReference type="ARBA" id="ARBA00002803"/>
    </source>
</evidence>
<reference evidence="13 14" key="1">
    <citation type="journal article" date="2010" name="Stand. Genomic Sci.">
        <title>Complete genome sequence of Coraliomargarita akajimensis type strain (04OKA010-24).</title>
        <authorList>
            <person name="Mavromatis K."/>
            <person name="Abt B."/>
            <person name="Brambilla E."/>
            <person name="Lapidus A."/>
            <person name="Copeland A."/>
            <person name="Deshpande S."/>
            <person name="Nolan M."/>
            <person name="Lucas S."/>
            <person name="Tice H."/>
            <person name="Cheng J.F."/>
            <person name="Han C."/>
            <person name="Detter J.C."/>
            <person name="Woyke T."/>
            <person name="Goodwin L."/>
            <person name="Pitluck S."/>
            <person name="Held B."/>
            <person name="Brettin T."/>
            <person name="Tapia R."/>
            <person name="Ivanova N."/>
            <person name="Mikhailova N."/>
            <person name="Pati A."/>
            <person name="Liolios K."/>
            <person name="Chen A."/>
            <person name="Palaniappan K."/>
            <person name="Land M."/>
            <person name="Hauser L."/>
            <person name="Chang Y.J."/>
            <person name="Jeffries C.D."/>
            <person name="Rohde M."/>
            <person name="Goker M."/>
            <person name="Bristow J."/>
            <person name="Eisen J.A."/>
            <person name="Markowitz V."/>
            <person name="Hugenholtz P."/>
            <person name="Klenk H.P."/>
            <person name="Kyrpides N.C."/>
        </authorList>
    </citation>
    <scope>NUCLEOTIDE SEQUENCE [LARGE SCALE GENOMIC DNA]</scope>
    <source>
        <strain evidence="14">DSM 45221 / IAM 15411 / JCM 23193 / KCTC 12865</strain>
    </source>
</reference>
<evidence type="ECO:0000256" key="3">
    <source>
        <dbReference type="ARBA" id="ARBA00004887"/>
    </source>
</evidence>
<comment type="subunit">
    <text evidence="4">Homotrimer.</text>
</comment>
<evidence type="ECO:0000313" key="14">
    <source>
        <dbReference type="Proteomes" id="UP000000925"/>
    </source>
</evidence>
<feature type="repeat" description="Lumazine-binding" evidence="11">
    <location>
        <begin position="1"/>
        <end position="96"/>
    </location>
</feature>
<gene>
    <name evidence="13" type="ordered locus">Caka_1769</name>
</gene>
<dbReference type="InterPro" id="IPR017938">
    <property type="entry name" value="Riboflavin_synthase-like_b-brl"/>
</dbReference>
<feature type="domain" description="Lumazine-binding" evidence="12">
    <location>
        <begin position="97"/>
        <end position="193"/>
    </location>
</feature>
<name>D5EK39_CORAD</name>
<dbReference type="InterPro" id="IPR026017">
    <property type="entry name" value="Lumazine-bd_dom"/>
</dbReference>
<keyword evidence="9" id="KW-0677">Repeat</keyword>
<evidence type="ECO:0000256" key="8">
    <source>
        <dbReference type="ARBA" id="ARBA00022679"/>
    </source>
</evidence>
<evidence type="ECO:0000256" key="1">
    <source>
        <dbReference type="ARBA" id="ARBA00000968"/>
    </source>
</evidence>
<dbReference type="Proteomes" id="UP000000925">
    <property type="component" value="Chromosome"/>
</dbReference>
<keyword evidence="7" id="KW-0686">Riboflavin biosynthesis</keyword>
<dbReference type="KEGG" id="caa:Caka_1769"/>
<dbReference type="RefSeq" id="WP_013043510.1">
    <property type="nucleotide sequence ID" value="NC_014008.1"/>
</dbReference>
<dbReference type="EC" id="2.5.1.9" evidence="5 10"/>
<dbReference type="EMBL" id="CP001998">
    <property type="protein sequence ID" value="ADE54788.1"/>
    <property type="molecule type" value="Genomic_DNA"/>
</dbReference>
<evidence type="ECO:0000313" key="13">
    <source>
        <dbReference type="EMBL" id="ADE54788.1"/>
    </source>
</evidence>
<keyword evidence="14" id="KW-1185">Reference proteome</keyword>
<evidence type="ECO:0000256" key="6">
    <source>
        <dbReference type="ARBA" id="ARBA00013950"/>
    </source>
</evidence>
<dbReference type="FunFam" id="2.40.30.20:FF:000003">
    <property type="entry name" value="Riboflavin synthase, alpha subunit"/>
    <property type="match status" value="1"/>
</dbReference>
<feature type="repeat" description="Lumazine-binding" evidence="11">
    <location>
        <begin position="97"/>
        <end position="193"/>
    </location>
</feature>
<dbReference type="eggNOG" id="COG0307">
    <property type="taxonomic scope" value="Bacteria"/>
</dbReference>
<dbReference type="NCBIfam" id="NF009566">
    <property type="entry name" value="PRK13020.1"/>
    <property type="match status" value="1"/>
</dbReference>
<evidence type="ECO:0000256" key="5">
    <source>
        <dbReference type="ARBA" id="ARBA00012827"/>
    </source>
</evidence>
<sequence>MFTGIVEETGKVLSFEEQESAWRLVLEAHVVTQGLQMGDSVAVNGCCLTAVAFSEDRIEFDLLAESVRLTSIGEVGVGGVVNLERALLPSTRMGGHFVSGHVDGTGVIDTIEPRGKDVYLRIQPDAESLRYIVHKGCVSIDGISLTVAEVDETGFSIWLIPHTMEATNLHSKKNGDRVNLEFDLIAKYVEKLFAPKA</sequence>
<proteinExistence type="predicted"/>
<dbReference type="PIRSF" id="PIRSF000498">
    <property type="entry name" value="Riboflavin_syn_A"/>
    <property type="match status" value="1"/>
</dbReference>
<dbReference type="GO" id="GO:0004746">
    <property type="term" value="F:riboflavin synthase activity"/>
    <property type="evidence" value="ECO:0007669"/>
    <property type="project" value="UniProtKB-UniRule"/>
</dbReference>
<accession>D5EK39</accession>
<evidence type="ECO:0000256" key="9">
    <source>
        <dbReference type="ARBA" id="ARBA00022737"/>
    </source>
</evidence>